<feature type="compositionally biased region" description="Basic residues" evidence="1">
    <location>
        <begin position="1164"/>
        <end position="1173"/>
    </location>
</feature>
<dbReference type="AlphaFoldDB" id="A0A0G4FER3"/>
<organism evidence="2">
    <name type="scientific">Chromera velia CCMP2878</name>
    <dbReference type="NCBI Taxonomy" id="1169474"/>
    <lineage>
        <taxon>Eukaryota</taxon>
        <taxon>Sar</taxon>
        <taxon>Alveolata</taxon>
        <taxon>Colpodellida</taxon>
        <taxon>Chromeraceae</taxon>
        <taxon>Chromera</taxon>
    </lineage>
</organism>
<feature type="compositionally biased region" description="Low complexity" evidence="1">
    <location>
        <begin position="56"/>
        <end position="75"/>
    </location>
</feature>
<dbReference type="EMBL" id="CDMZ01000318">
    <property type="protein sequence ID" value="CEM11679.1"/>
    <property type="molecule type" value="Genomic_DNA"/>
</dbReference>
<feature type="region of interest" description="Disordered" evidence="1">
    <location>
        <begin position="917"/>
        <end position="1173"/>
    </location>
</feature>
<evidence type="ECO:0000313" key="2">
    <source>
        <dbReference type="EMBL" id="CEM11679.1"/>
    </source>
</evidence>
<feature type="compositionally biased region" description="Low complexity" evidence="1">
    <location>
        <begin position="491"/>
        <end position="514"/>
    </location>
</feature>
<feature type="region of interest" description="Disordered" evidence="1">
    <location>
        <begin position="248"/>
        <end position="302"/>
    </location>
</feature>
<reference evidence="2" key="1">
    <citation type="submission" date="2014-11" db="EMBL/GenBank/DDBJ databases">
        <authorList>
            <person name="Otto D Thomas"/>
            <person name="Naeem Raeece"/>
        </authorList>
    </citation>
    <scope>NUCLEOTIDE SEQUENCE</scope>
</reference>
<feature type="region of interest" description="Disordered" evidence="1">
    <location>
        <begin position="37"/>
        <end position="83"/>
    </location>
</feature>
<dbReference type="VEuPathDB" id="CryptoDB:Cvel_16634"/>
<feature type="compositionally biased region" description="Basic and acidic residues" evidence="1">
    <location>
        <begin position="946"/>
        <end position="972"/>
    </location>
</feature>
<feature type="compositionally biased region" description="Basic and acidic residues" evidence="1">
    <location>
        <begin position="1050"/>
        <end position="1061"/>
    </location>
</feature>
<feature type="compositionally biased region" description="Low complexity" evidence="1">
    <location>
        <begin position="935"/>
        <end position="945"/>
    </location>
</feature>
<feature type="compositionally biased region" description="Acidic residues" evidence="1">
    <location>
        <begin position="263"/>
        <end position="278"/>
    </location>
</feature>
<feature type="compositionally biased region" description="Basic and acidic residues" evidence="1">
    <location>
        <begin position="565"/>
        <end position="581"/>
    </location>
</feature>
<protein>
    <submittedName>
        <fullName evidence="2">Uncharacterized protein</fullName>
    </submittedName>
</protein>
<feature type="region of interest" description="Disordered" evidence="1">
    <location>
        <begin position="120"/>
        <end position="140"/>
    </location>
</feature>
<name>A0A0G4FER3_9ALVE</name>
<feature type="compositionally biased region" description="Low complexity" evidence="1">
    <location>
        <begin position="862"/>
        <end position="872"/>
    </location>
</feature>
<accession>A0A0G4FER3</accession>
<sequence length="1173" mass="123424">MSLLACVVACESSAGLLHVRDTLLRYIRTFLTLRRGGGGSLQGQQPDHVAEEGDRSAQTASSASSSSASGSSSASPTMGGGEMSLQSQMANLRECLVQCHPDILHTQGLTPWGFPVGGGAADGAKRGGGKGQRGGGGGKETAAQMASLRKEFCQLERIEDTGYWDCMLDVFDPLRAALRPEFAGGGKEGEGFVWVQERWGSLQKFLLQRGMKGIVAVLRRGLDLCLLPDIVPCLLSLSGEVVEGAVAQQQKGKKGVRDGQGLDGDEDGDVDMDTECGEDAEKKENEDENEEGGTKRKERSAGGGGVDPILFAFKALTFTIEFIGDRFPASLVPHLQSVTSFVKATAAQDCPEAAGLVRAWLKALSGTSRLACAIREAEAEREGENGGVTQVGLSSFPSDKNTEAEISKVTAAIFSGAAGTSYLGLSADLVRIASSLGGSSGSLCGQRMMRDAAACVGVDVGRGGGEGGGEKEGRRSLLRTSVPTKGRRAAAPRGSSSGAVDPAGSDSSSSSSSALVKAGAEGGTAAWTALTAITKSEEDKSTVRAAVRFLVSCSQLSGVEGEGGDLGREPGGRGKEKEKEGGLSVESVGESALQALWRLSEGCGCTVGGSEWILPSHAAAETAIALLEGMQDRKLEVHTDLLRLAGRFLSSFPGVVGPEFVSAVIRVRSLGQWSERSLPSVMGCGVGSEEGGVGGGRRRSFSRPLLLLLLLHRMEHTDEALAAKETGERGDADWKGARKLLEKLVAACTRGLRTGPAGGVVGRESQGLDSLVSTAVHLVGWADFPGAHVEAVQCCEFFLEVLLAADRENRKAAGWPGSVGEGDLELGLLVFTLLGSLLVHSEDLQPSFVGKDEEGEGEGRGDSSCSSSSLGGVKESCKKFKEALEIVIPSSVEAVRRGELKGEEMWKKRRCYPNRSLFRGTALPPASGGGTLQKAANARAAATAEASDRQMEKKEGEGRSLKNSEDKEEGKKPAARQKKAAEKEKVSDPAESSEGEASVPSPPRPSRRSPTSLQQGGEGKEKEEGKEEAGPLRKRQVPQQQQQQGTKAAGVREERDGERPGKAKSSKRSLSSEKESKDPVSLSAADQEEEEETGAKRQRRKAPGRGEGKEEEDSSRSRSRGANEENRSSLLKRPRERSVQPADVFKKPKEKEKGKADEAAAGRRGGRRGKGKG</sequence>
<gene>
    <name evidence="2" type="ORF">Cvel_16634</name>
</gene>
<feature type="compositionally biased region" description="Basic and acidic residues" evidence="1">
    <location>
        <begin position="979"/>
        <end position="988"/>
    </location>
</feature>
<feature type="compositionally biased region" description="Gly residues" evidence="1">
    <location>
        <begin position="129"/>
        <end position="139"/>
    </location>
</feature>
<proteinExistence type="predicted"/>
<feature type="region of interest" description="Disordered" evidence="1">
    <location>
        <begin position="463"/>
        <end position="516"/>
    </location>
</feature>
<feature type="compositionally biased region" description="Basic and acidic residues" evidence="1">
    <location>
        <begin position="1018"/>
        <end position="1031"/>
    </location>
</feature>
<evidence type="ECO:0000256" key="1">
    <source>
        <dbReference type="SAM" id="MobiDB-lite"/>
    </source>
</evidence>
<feature type="compositionally biased region" description="Basic and acidic residues" evidence="1">
    <location>
        <begin position="1144"/>
        <end position="1161"/>
    </location>
</feature>
<feature type="region of interest" description="Disordered" evidence="1">
    <location>
        <begin position="848"/>
        <end position="872"/>
    </location>
</feature>
<feature type="region of interest" description="Disordered" evidence="1">
    <location>
        <begin position="558"/>
        <end position="584"/>
    </location>
</feature>